<dbReference type="PANTHER" id="PTHR10309">
    <property type="entry name" value="MANNOSE-6-PHOSPHATE ISOMERASE"/>
    <property type="match status" value="1"/>
</dbReference>
<name>A0ABY6KYA3_9ARAC</name>
<dbReference type="Gene3D" id="1.10.441.10">
    <property type="entry name" value="Phosphomannose Isomerase, domain 2"/>
    <property type="match status" value="1"/>
</dbReference>
<reference evidence="1 2" key="1">
    <citation type="submission" date="2022-01" db="EMBL/GenBank/DDBJ databases">
        <title>A chromosomal length assembly of Cordylochernes scorpioides.</title>
        <authorList>
            <person name="Zeh D."/>
            <person name="Zeh J."/>
        </authorList>
    </citation>
    <scope>NUCLEOTIDE SEQUENCE [LARGE SCALE GENOMIC DNA]</scope>
    <source>
        <strain evidence="1">IN4F17</strain>
        <tissue evidence="1">Whole Body</tissue>
    </source>
</reference>
<keyword evidence="2" id="KW-1185">Reference proteome</keyword>
<dbReference type="PANTHER" id="PTHR10309:SF0">
    <property type="entry name" value="MANNOSE-6-PHOSPHATE ISOMERASE"/>
    <property type="match status" value="1"/>
</dbReference>
<dbReference type="EMBL" id="CP092872">
    <property type="protein sequence ID" value="UYV72872.1"/>
    <property type="molecule type" value="Genomic_DNA"/>
</dbReference>
<evidence type="ECO:0000313" key="2">
    <source>
        <dbReference type="Proteomes" id="UP001235939"/>
    </source>
</evidence>
<gene>
    <name evidence="1" type="ORF">LAZ67_10001041</name>
</gene>
<dbReference type="SUPFAM" id="SSF51182">
    <property type="entry name" value="RmlC-like cupins"/>
    <property type="match status" value="1"/>
</dbReference>
<organism evidence="1 2">
    <name type="scientific">Cordylochernes scorpioides</name>
    <dbReference type="NCBI Taxonomy" id="51811"/>
    <lineage>
        <taxon>Eukaryota</taxon>
        <taxon>Metazoa</taxon>
        <taxon>Ecdysozoa</taxon>
        <taxon>Arthropoda</taxon>
        <taxon>Chelicerata</taxon>
        <taxon>Arachnida</taxon>
        <taxon>Pseudoscorpiones</taxon>
        <taxon>Cheliferoidea</taxon>
        <taxon>Chernetidae</taxon>
        <taxon>Cordylochernes</taxon>
    </lineage>
</organism>
<evidence type="ECO:0000313" key="1">
    <source>
        <dbReference type="EMBL" id="UYV72872.1"/>
    </source>
</evidence>
<accession>A0ABY6KYA3</accession>
<dbReference type="Proteomes" id="UP001235939">
    <property type="component" value="Chromosome 10"/>
</dbReference>
<dbReference type="InterPro" id="IPR011051">
    <property type="entry name" value="RmlC_Cupin_sf"/>
</dbReference>
<protein>
    <submittedName>
        <fullName evidence="1">MPI</fullName>
    </submittedName>
</protein>
<dbReference type="PRINTS" id="PR00714">
    <property type="entry name" value="MAN6PISMRASE"/>
</dbReference>
<dbReference type="InterPro" id="IPR016305">
    <property type="entry name" value="Mannose-6-P_Isomerase"/>
</dbReference>
<sequence>MWGHVADCVECMACSDNVVRAGLTPKHIDVPTLCGMLSYQCHPPAPFLPISDPTDPYLALYNPPIQDFAVYRISTGSTTHWQADLAPKEMAASDMRNRRHVQPLLTWSTNAAHPVPLDQEPLQGTISWAS</sequence>
<proteinExistence type="predicted"/>